<dbReference type="AlphaFoldDB" id="A0A2H3T089"/>
<organism evidence="3 4">
    <name type="scientific">Fusarium oxysporum</name>
    <name type="common">Fusarium vascular wilt</name>
    <dbReference type="NCBI Taxonomy" id="5507"/>
    <lineage>
        <taxon>Eukaryota</taxon>
        <taxon>Fungi</taxon>
        <taxon>Dikarya</taxon>
        <taxon>Ascomycota</taxon>
        <taxon>Pezizomycotina</taxon>
        <taxon>Sordariomycetes</taxon>
        <taxon>Hypocreomycetidae</taxon>
        <taxon>Hypocreales</taxon>
        <taxon>Nectriaceae</taxon>
        <taxon>Fusarium</taxon>
        <taxon>Fusarium oxysporum species complex</taxon>
    </lineage>
</organism>
<dbReference type="VEuPathDB" id="FungiDB:FOC1_g10016398"/>
<dbReference type="VEuPathDB" id="FungiDB:FOXG_04955"/>
<dbReference type="VEuPathDB" id="FungiDB:FOC4_g10014347"/>
<feature type="compositionally biased region" description="Polar residues" evidence="1">
    <location>
        <begin position="89"/>
        <end position="113"/>
    </location>
</feature>
<dbReference type="VEuPathDB" id="FungiDB:HZS61_001434"/>
<dbReference type="VEuPathDB" id="FungiDB:FOC4_g10002185"/>
<protein>
    <submittedName>
        <fullName evidence="3">Uncharacterized protein</fullName>
    </submittedName>
</protein>
<evidence type="ECO:0000256" key="2">
    <source>
        <dbReference type="SAM" id="Phobius"/>
    </source>
</evidence>
<feature type="transmembrane region" description="Helical" evidence="2">
    <location>
        <begin position="1092"/>
        <end position="1116"/>
    </location>
</feature>
<gene>
    <name evidence="3" type="ORF">FRV6_02337</name>
</gene>
<proteinExistence type="predicted"/>
<accession>A0A2H3T089</accession>
<keyword evidence="2" id="KW-1133">Transmembrane helix</keyword>
<dbReference type="VEuPathDB" id="FungiDB:FOXG_18949"/>
<name>A0A2H3T089_FUSOX</name>
<reference evidence="4" key="1">
    <citation type="submission" date="2016-09" db="EMBL/GenBank/DDBJ databases">
        <authorList>
            <person name="Guldener U."/>
        </authorList>
    </citation>
    <scope>NUCLEOTIDE SEQUENCE [LARGE SCALE GENOMIC DNA]</scope>
    <source>
        <strain evidence="4">V64-1</strain>
    </source>
</reference>
<keyword evidence="2" id="KW-0812">Transmembrane</keyword>
<feature type="region of interest" description="Disordered" evidence="1">
    <location>
        <begin position="89"/>
        <end position="114"/>
    </location>
</feature>
<feature type="compositionally biased region" description="Polar residues" evidence="1">
    <location>
        <begin position="36"/>
        <end position="57"/>
    </location>
</feature>
<keyword evidence="2" id="KW-0472">Membrane</keyword>
<evidence type="ECO:0000256" key="1">
    <source>
        <dbReference type="SAM" id="MobiDB-lite"/>
    </source>
</evidence>
<feature type="region of interest" description="Disordered" evidence="1">
    <location>
        <begin position="36"/>
        <end position="60"/>
    </location>
</feature>
<dbReference type="OrthoDB" id="5865767at2759"/>
<evidence type="ECO:0000313" key="3">
    <source>
        <dbReference type="EMBL" id="SCO78124.1"/>
    </source>
</evidence>
<dbReference type="VEuPathDB" id="FungiDB:FOMG_06289"/>
<dbReference type="Proteomes" id="UP000219369">
    <property type="component" value="Unassembled WGS sequence"/>
</dbReference>
<dbReference type="VEuPathDB" id="FungiDB:FOIG_13181"/>
<sequence>MVWGLPSNEKPSFKDKLALKFKTLFGKGFRQKKSCETIQPLQDTTNSRRTPFSQSPRPSHRRLAIQAFLSSQPTKSQYFEERQAAPQVFQPSSYNTGIPPTANSPRDQTNTDVKTLPHSRNMIFYDLPVHSTTCSAEAFQKRFRYVTNELRKVVAEHNELRMCGRHINYSCHMIGDSKDSALPSILIECRKRDLKLLRELFNKHAARLCCRKDSTWPTLVHHDLPSSRPSFQLIYLSHAFHPTMQHAANNSVVVRNSSSDTLCGSLVQYEGRIATIGLTIIVDGISHMMTVNHLFNNNLGDENSLFTADDEPVHRSSSSEKSTSACHDTCVIPPNPDLHQEKQNLDIDYSSMHESVAEESLHASYTKECAQSRLAECRAGQPIPLPHTLDPPAPYLDWAFVELNDSSASFQLPNIITVDSMSSPVLLRQVSKQPLSHTTSVYMISGINGTRKGCLFSGLSELGPLQGRSPCRAWKMILDSDQDLEPGECGSIVVDQTTFDIYGHVIGSNIIGDVFVVPLSDTMEQIRVAFNATTVTLPSQNLILPLCNISEDTMTTQARLSTIQSQPTTAYTHLHPGSAKCSLGSSSIAQTWTRPEGPRSHSGQFLKFQRLFHPDKESTSYLQTLNEAGLLDHEAEVPTLLFCYPDTKFTERSMKRIQGFCRGASFALDKFVSHPLSSGPYASSDTSIKPTAMDSSIEIPYFAVVTDVGWCDNTLCYTSRHKPLASSLRLNEMLKEKVCTQESFVNTERGFVTYSFQRFHPIGPGPGPALIRQLRRIYIHNPDGASILALMRTMSCRQVAILRPIIMSYVTTNIDPYIQINETQWWGSCQHHLRFQFPFFTLVPEGYNDPRTMSKTGEPFRTRLSLSFLTQCPVGTLFREHSQASLCESVISFGIAVHSIDYWDVYCFEDGNASISIFGFDFEDDESGFDNDLQISEEMLRHSPRTFFLHTMSVSLDRALDQHTEILEVFQDFIKGQVRYLSKSAKQPNGFAHNSRQLKETLRQVLHSITVLTRNVHEFLSNDPRKDLEDVPHGGDFADGSKPNDMETLLRRITYLCGRLRGIQLAYQQLEAKVTSISGEQEDLARRPRDKYITQITIAAFTLGILNLIAQIFAAYGSNSN</sequence>
<dbReference type="VEuPathDB" id="FungiDB:FOMG_06288"/>
<dbReference type="EMBL" id="FMJY01000001">
    <property type="protein sequence ID" value="SCO78124.1"/>
    <property type="molecule type" value="Genomic_DNA"/>
</dbReference>
<evidence type="ECO:0000313" key="4">
    <source>
        <dbReference type="Proteomes" id="UP000219369"/>
    </source>
</evidence>